<dbReference type="OrthoDB" id="9803627at2"/>
<dbReference type="EMBL" id="FXYE01000001">
    <property type="protein sequence ID" value="SMX31160.1"/>
    <property type="molecule type" value="Genomic_DNA"/>
</dbReference>
<proteinExistence type="predicted"/>
<feature type="domain" description="Polysaccharide pyruvyl transferase" evidence="1">
    <location>
        <begin position="75"/>
        <end position="186"/>
    </location>
</feature>
<sequence length="306" mass="34467">MKLFYWKSPAGNFGDDLNLWLWDRFLPGWREWDEQRTLVGVGTILNTRNLPDAGSYLVLGSGSGFGQLPDLNANSEWDIRFVRGPLTAEKMGLGMEKFATDPAALISRLPEFSGLSERKGIAFIPHCHSDVSPYYDWQTICENAGLRYISPREEARTVIEQIARSEKVITESMHGAILADAFRIPWKAVSQVANFNNFKWQDWAASLEMNVEITPLPAVQTTEAAPTPRGVRGLIFRLKGKKPKLVDREPSVEEITSTQSRLIKALTDLSRQEFNLSDKSILDAQLDTIERIFSETIADYSVRGSQ</sequence>
<dbReference type="EC" id="2.5.1.98" evidence="2"/>
<organism evidence="2 3">
    <name type="scientific">Actibacterium lipolyticum</name>
    <dbReference type="NCBI Taxonomy" id="1524263"/>
    <lineage>
        <taxon>Bacteria</taxon>
        <taxon>Pseudomonadati</taxon>
        <taxon>Pseudomonadota</taxon>
        <taxon>Alphaproteobacteria</taxon>
        <taxon>Rhodobacterales</taxon>
        <taxon>Roseobacteraceae</taxon>
        <taxon>Actibacterium</taxon>
    </lineage>
</organism>
<dbReference type="Proteomes" id="UP000202922">
    <property type="component" value="Unassembled WGS sequence"/>
</dbReference>
<evidence type="ECO:0000259" key="1">
    <source>
        <dbReference type="Pfam" id="PF04230"/>
    </source>
</evidence>
<keyword evidence="2" id="KW-0670">Pyruvate</keyword>
<dbReference type="AlphaFoldDB" id="A0A238JKI2"/>
<name>A0A238JKI2_9RHOB</name>
<dbReference type="GO" id="GO:0016740">
    <property type="term" value="F:transferase activity"/>
    <property type="evidence" value="ECO:0007669"/>
    <property type="project" value="UniProtKB-KW"/>
</dbReference>
<accession>A0A238JKI2</accession>
<dbReference type="RefSeq" id="WP_093965578.1">
    <property type="nucleotide sequence ID" value="NZ_FXYE01000001.1"/>
</dbReference>
<keyword evidence="2" id="KW-0808">Transferase</keyword>
<evidence type="ECO:0000313" key="2">
    <source>
        <dbReference type="EMBL" id="SMX31160.1"/>
    </source>
</evidence>
<reference evidence="3" key="1">
    <citation type="submission" date="2017-05" db="EMBL/GenBank/DDBJ databases">
        <authorList>
            <person name="Rodrigo-Torres L."/>
            <person name="Arahal R. D."/>
            <person name="Lucena T."/>
        </authorList>
    </citation>
    <scope>NUCLEOTIDE SEQUENCE [LARGE SCALE GENOMIC DNA]</scope>
    <source>
        <strain evidence="3">CECT 8621</strain>
    </source>
</reference>
<dbReference type="Pfam" id="PF04230">
    <property type="entry name" value="PS_pyruv_trans"/>
    <property type="match status" value="1"/>
</dbReference>
<dbReference type="InterPro" id="IPR007345">
    <property type="entry name" value="Polysacch_pyruvyl_Trfase"/>
</dbReference>
<evidence type="ECO:0000313" key="3">
    <source>
        <dbReference type="Proteomes" id="UP000202922"/>
    </source>
</evidence>
<keyword evidence="3" id="KW-1185">Reference proteome</keyword>
<gene>
    <name evidence="2" type="primary">pssM</name>
    <name evidence="2" type="ORF">COL8621_00308</name>
</gene>
<protein>
    <submittedName>
        <fullName evidence="2">Exopolysaccharide glucosyl ketal-pyruvate-transferase</fullName>
        <ecNumber evidence="2">2.5.1.98</ecNumber>
    </submittedName>
</protein>